<dbReference type="PIRSF" id="PIRSF039012">
    <property type="entry name" value="ASP"/>
    <property type="match status" value="1"/>
</dbReference>
<feature type="domain" description="Peptidase M14" evidence="6">
    <location>
        <begin position="1"/>
        <end position="223"/>
    </location>
</feature>
<gene>
    <name evidence="7" type="ORF">A2527_06800</name>
</gene>
<evidence type="ECO:0000256" key="3">
    <source>
        <dbReference type="ARBA" id="ARBA00022801"/>
    </source>
</evidence>
<keyword evidence="2" id="KW-0479">Metal-binding</keyword>
<dbReference type="InterPro" id="IPR043795">
    <property type="entry name" value="N-alpha-Ac-DABA-like"/>
</dbReference>
<keyword evidence="4" id="KW-0862">Zinc</keyword>
<dbReference type="GO" id="GO:0016811">
    <property type="term" value="F:hydrolase activity, acting on carbon-nitrogen (but not peptide) bonds, in linear amides"/>
    <property type="evidence" value="ECO:0007669"/>
    <property type="project" value="InterPro"/>
</dbReference>
<dbReference type="SUPFAM" id="SSF53187">
    <property type="entry name" value="Zn-dependent exopeptidases"/>
    <property type="match status" value="1"/>
</dbReference>
<dbReference type="PANTHER" id="PTHR37326:SF1">
    <property type="entry name" value="BLL3975 PROTEIN"/>
    <property type="match status" value="1"/>
</dbReference>
<dbReference type="Gene3D" id="3.40.630.10">
    <property type="entry name" value="Zn peptidases"/>
    <property type="match status" value="1"/>
</dbReference>
<evidence type="ECO:0000256" key="2">
    <source>
        <dbReference type="ARBA" id="ARBA00022723"/>
    </source>
</evidence>
<feature type="active site" description="Proton donor/acceptor" evidence="5">
    <location>
        <position position="194"/>
    </location>
</feature>
<comment type="cofactor">
    <cofactor evidence="1">
        <name>Zn(2+)</name>
        <dbReference type="ChEBI" id="CHEBI:29105"/>
    </cofactor>
</comment>
<dbReference type="InterPro" id="IPR000834">
    <property type="entry name" value="Peptidase_M14"/>
</dbReference>
<evidence type="ECO:0000256" key="4">
    <source>
        <dbReference type="ARBA" id="ARBA00022833"/>
    </source>
</evidence>
<dbReference type="Proteomes" id="UP000178449">
    <property type="component" value="Unassembled WGS sequence"/>
</dbReference>
<dbReference type="PANTHER" id="PTHR37326">
    <property type="entry name" value="BLL3975 PROTEIN"/>
    <property type="match status" value="1"/>
</dbReference>
<dbReference type="PROSITE" id="PS52035">
    <property type="entry name" value="PEPTIDASE_M14"/>
    <property type="match status" value="1"/>
</dbReference>
<comment type="similarity">
    <text evidence="5">Belongs to the peptidase M14 family.</text>
</comment>
<organism evidence="7 8">
    <name type="scientific">Candidatus Lambdaproteobacteria bacterium RIFOXYD2_FULL_50_16</name>
    <dbReference type="NCBI Taxonomy" id="1817772"/>
    <lineage>
        <taxon>Bacteria</taxon>
        <taxon>Pseudomonadati</taxon>
        <taxon>Pseudomonadota</taxon>
        <taxon>Candidatus Lambdaproteobacteria</taxon>
    </lineage>
</organism>
<proteinExistence type="inferred from homology"/>
<reference evidence="7 8" key="1">
    <citation type="journal article" date="2016" name="Nat. Commun.">
        <title>Thousands of microbial genomes shed light on interconnected biogeochemical processes in an aquifer system.</title>
        <authorList>
            <person name="Anantharaman K."/>
            <person name="Brown C.T."/>
            <person name="Hug L.A."/>
            <person name="Sharon I."/>
            <person name="Castelle C.J."/>
            <person name="Probst A.J."/>
            <person name="Thomas B.C."/>
            <person name="Singh A."/>
            <person name="Wilkins M.J."/>
            <person name="Karaoz U."/>
            <person name="Brodie E.L."/>
            <person name="Williams K.H."/>
            <person name="Hubbard S.S."/>
            <person name="Banfield J.F."/>
        </authorList>
    </citation>
    <scope>NUCLEOTIDE SEQUENCE [LARGE SCALE GENOMIC DNA]</scope>
</reference>
<comment type="caution">
    <text evidence="7">The sequence shown here is derived from an EMBL/GenBank/DDBJ whole genome shotgun (WGS) entry which is preliminary data.</text>
</comment>
<evidence type="ECO:0000256" key="5">
    <source>
        <dbReference type="PROSITE-ProRule" id="PRU01379"/>
    </source>
</evidence>
<evidence type="ECO:0000313" key="7">
    <source>
        <dbReference type="EMBL" id="OGG95535.1"/>
    </source>
</evidence>
<dbReference type="GO" id="GO:0004181">
    <property type="term" value="F:metallocarboxypeptidase activity"/>
    <property type="evidence" value="ECO:0007669"/>
    <property type="project" value="InterPro"/>
</dbReference>
<evidence type="ECO:0000259" key="6">
    <source>
        <dbReference type="PROSITE" id="PS52035"/>
    </source>
</evidence>
<sequence>MKTHYSFLRILTGADLAIRRLPVMRAESDRPGPVVWLTACMHGEEVGGMALIHDLFNRLRKNGLHKGQIYSFPLMNPWGFETMGRNVHPTQEDLNRCFPGNPHGTLAERMAQKVFDAILDTGPSLVLDLHHDWVRSVPYGLLDPWHDKLSRTAWEESRQWLSHCDMLQVSDHETISGSLTHNLLARGIPALTFELGESFRINEPQIRFGVEVVWKILERLGMVDPMPNPPRPPLPRPCDGRLLEYAGGPVTAEAGIIRYQVLPGEIVRKNQPIARIYNSFGKQLKTLKAPAKAVVLGYRDYAMVFPGMPVMAFGLIKD</sequence>
<dbReference type="GO" id="GO:0008270">
    <property type="term" value="F:zinc ion binding"/>
    <property type="evidence" value="ECO:0007669"/>
    <property type="project" value="InterPro"/>
</dbReference>
<dbReference type="GO" id="GO:0006508">
    <property type="term" value="P:proteolysis"/>
    <property type="evidence" value="ECO:0007669"/>
    <property type="project" value="InterPro"/>
</dbReference>
<protein>
    <recommendedName>
        <fullName evidence="6">Peptidase M14 domain-containing protein</fullName>
    </recommendedName>
</protein>
<dbReference type="AlphaFoldDB" id="A0A1F6GBR8"/>
<name>A0A1F6GBR8_9PROT</name>
<keyword evidence="3" id="KW-0378">Hydrolase</keyword>
<dbReference type="STRING" id="1817772.A2527_06800"/>
<evidence type="ECO:0000256" key="1">
    <source>
        <dbReference type="ARBA" id="ARBA00001947"/>
    </source>
</evidence>
<dbReference type="InterPro" id="IPR053138">
    <property type="entry name" value="N-alpha-Ac-DABA_deacetylase"/>
</dbReference>
<dbReference type="EMBL" id="MFNE01000020">
    <property type="protein sequence ID" value="OGG95535.1"/>
    <property type="molecule type" value="Genomic_DNA"/>
</dbReference>
<dbReference type="InterPro" id="IPR055438">
    <property type="entry name" value="AstE_AspA_cat"/>
</dbReference>
<dbReference type="Pfam" id="PF24827">
    <property type="entry name" value="AstE_AspA_cat"/>
    <property type="match status" value="1"/>
</dbReference>
<accession>A0A1F6GBR8</accession>
<dbReference type="GO" id="GO:0016788">
    <property type="term" value="F:hydrolase activity, acting on ester bonds"/>
    <property type="evidence" value="ECO:0007669"/>
    <property type="project" value="InterPro"/>
</dbReference>
<evidence type="ECO:0000313" key="8">
    <source>
        <dbReference type="Proteomes" id="UP000178449"/>
    </source>
</evidence>